<reference evidence="3" key="1">
    <citation type="submission" date="2011-07" db="EMBL/GenBank/DDBJ databases">
        <authorList>
            <consortium name="Caenorhabditis brenneri Sequencing and Analysis Consortium"/>
            <person name="Wilson R.K."/>
        </authorList>
    </citation>
    <scope>NUCLEOTIDE SEQUENCE [LARGE SCALE GENOMIC DNA]</scope>
    <source>
        <strain evidence="3">PB2801</strain>
    </source>
</reference>
<dbReference type="HOGENOM" id="CLU_118245_0_0_1"/>
<dbReference type="EMBL" id="GL379818">
    <property type="protein sequence ID" value="EGT46673.1"/>
    <property type="molecule type" value="Genomic_DNA"/>
</dbReference>
<dbReference type="InParanoid" id="G0MXA6"/>
<dbReference type="STRING" id="135651.G0MXA6"/>
<dbReference type="OrthoDB" id="5595141at2759"/>
<dbReference type="AlphaFoldDB" id="G0MXA6"/>
<feature type="region of interest" description="Disordered" evidence="1">
    <location>
        <begin position="169"/>
        <end position="194"/>
    </location>
</feature>
<keyword evidence="3" id="KW-1185">Reference proteome</keyword>
<dbReference type="Pfam" id="PF07904">
    <property type="entry name" value="Eaf7"/>
    <property type="match status" value="1"/>
</dbReference>
<evidence type="ECO:0000256" key="1">
    <source>
        <dbReference type="SAM" id="MobiDB-lite"/>
    </source>
</evidence>
<name>G0MXA6_CAEBE</name>
<dbReference type="GO" id="GO:0043189">
    <property type="term" value="C:H4/H2A histone acetyltransferase complex"/>
    <property type="evidence" value="ECO:0007669"/>
    <property type="project" value="InterPro"/>
</dbReference>
<protein>
    <submittedName>
        <fullName evidence="2">Uncharacterized protein</fullName>
    </submittedName>
</protein>
<proteinExistence type="predicted"/>
<organism evidence="3">
    <name type="scientific">Caenorhabditis brenneri</name>
    <name type="common">Nematode worm</name>
    <dbReference type="NCBI Taxonomy" id="135651"/>
    <lineage>
        <taxon>Eukaryota</taxon>
        <taxon>Metazoa</taxon>
        <taxon>Ecdysozoa</taxon>
        <taxon>Nematoda</taxon>
        <taxon>Chromadorea</taxon>
        <taxon>Rhabditida</taxon>
        <taxon>Rhabditina</taxon>
        <taxon>Rhabditomorpha</taxon>
        <taxon>Rhabditoidea</taxon>
        <taxon>Rhabditidae</taxon>
        <taxon>Peloderinae</taxon>
        <taxon>Caenorhabditis</taxon>
    </lineage>
</organism>
<dbReference type="InterPro" id="IPR012423">
    <property type="entry name" value="Eaf7/MRGBP"/>
</dbReference>
<dbReference type="eggNOG" id="KOG4051">
    <property type="taxonomic scope" value="Eukaryota"/>
</dbReference>
<dbReference type="Proteomes" id="UP000008068">
    <property type="component" value="Unassembled WGS sequence"/>
</dbReference>
<evidence type="ECO:0000313" key="3">
    <source>
        <dbReference type="Proteomes" id="UP000008068"/>
    </source>
</evidence>
<sequence>MTSRQQKILAEHVHTLFSCSIQEAAKKKPITDLFPKEEGETSGEENIGLSGAELSKMVWCQLSEMRLSQLICKYKPVGGRSAGNMEKIQVSMNKIYDNEPEPNKMFIQASDQKKFTATKAARDAGKRRVVRSYSPSYTVRPSVEDIERKLNQWFNMGFLRKMHAENEAKEKIAKDKKEGEMKNTGENKAEKMNM</sequence>
<evidence type="ECO:0000313" key="2">
    <source>
        <dbReference type="EMBL" id="EGT46673.1"/>
    </source>
</evidence>
<dbReference type="GO" id="GO:0006355">
    <property type="term" value="P:regulation of DNA-templated transcription"/>
    <property type="evidence" value="ECO:0007669"/>
    <property type="project" value="InterPro"/>
</dbReference>
<accession>G0MXA6</accession>
<gene>
    <name evidence="2" type="ORF">CAEBREN_04640</name>
</gene>
<dbReference type="GO" id="GO:0005634">
    <property type="term" value="C:nucleus"/>
    <property type="evidence" value="ECO:0007669"/>
    <property type="project" value="InterPro"/>
</dbReference>